<evidence type="ECO:0000256" key="2">
    <source>
        <dbReference type="ARBA" id="ARBA00039575"/>
    </source>
</evidence>
<dbReference type="InterPro" id="IPR005531">
    <property type="entry name" value="Asp23"/>
</dbReference>
<dbReference type="Proteomes" id="UP000286288">
    <property type="component" value="Unassembled WGS sequence"/>
</dbReference>
<reference evidence="4 5" key="1">
    <citation type="submission" date="2018-08" db="EMBL/GenBank/DDBJ databases">
        <title>A genome reference for cultivated species of the human gut microbiota.</title>
        <authorList>
            <person name="Zou Y."/>
            <person name="Xue W."/>
            <person name="Luo G."/>
        </authorList>
    </citation>
    <scope>NUCLEOTIDE SEQUENCE [LARGE SCALE GENOMIC DNA]</scope>
    <source>
        <strain evidence="4 5">AF48-16</strain>
    </source>
</reference>
<dbReference type="PANTHER" id="PTHR34297">
    <property type="entry name" value="HYPOTHETICAL CYTOSOLIC PROTEIN-RELATED"/>
    <property type="match status" value="1"/>
</dbReference>
<dbReference type="OrthoDB" id="9808942at2"/>
<evidence type="ECO:0000313" key="4">
    <source>
        <dbReference type="EMBL" id="RHK06086.1"/>
    </source>
</evidence>
<dbReference type="EMBL" id="QRMZ01000012">
    <property type="protein sequence ID" value="RHK06086.1"/>
    <property type="molecule type" value="Genomic_DNA"/>
</dbReference>
<protein>
    <recommendedName>
        <fullName evidence="2">Stress response regulator gls24 homolog</fullName>
    </recommendedName>
</protein>
<evidence type="ECO:0000256" key="1">
    <source>
        <dbReference type="ARBA" id="ARBA00005721"/>
    </source>
</evidence>
<sequence>MTDDQQTTNVSNEAAQASPLSFEEKVIETIVGVALQSIDGLISVNGRFLSDMTENLEEQPQVASGIDVEVGKEEVAVDLEVIVAYGKDIPKLFAQVQEVVLEEISRLTSLKVKEINIRIADIVKQETIDQIEG</sequence>
<name>A0A1L8SFQ2_ENTCA</name>
<dbReference type="Proteomes" id="UP001253851">
    <property type="component" value="Unassembled WGS sequence"/>
</dbReference>
<dbReference type="Pfam" id="PF03780">
    <property type="entry name" value="Asp23"/>
    <property type="match status" value="1"/>
</dbReference>
<evidence type="ECO:0000313" key="3">
    <source>
        <dbReference type="EMBL" id="MDT2982995.1"/>
    </source>
</evidence>
<dbReference type="EMBL" id="JARQDZ010000004">
    <property type="protein sequence ID" value="MDT2982995.1"/>
    <property type="molecule type" value="Genomic_DNA"/>
</dbReference>
<evidence type="ECO:0000313" key="6">
    <source>
        <dbReference type="Proteomes" id="UP001253851"/>
    </source>
</evidence>
<evidence type="ECO:0000313" key="5">
    <source>
        <dbReference type="Proteomes" id="UP000286288"/>
    </source>
</evidence>
<gene>
    <name evidence="4" type="ORF">DW084_10040</name>
    <name evidence="3" type="ORF">P7I34_10000</name>
</gene>
<accession>A0A1L8SFQ2</accession>
<dbReference type="RefSeq" id="WP_005227156.1">
    <property type="nucleotide sequence ID" value="NZ_BAAAXK010000048.1"/>
</dbReference>
<dbReference type="GeneID" id="15140903"/>
<reference evidence="3 6" key="2">
    <citation type="submission" date="2023-03" db="EMBL/GenBank/DDBJ databases">
        <authorList>
            <person name="Shen W."/>
            <person name="Cai J."/>
        </authorList>
    </citation>
    <scope>NUCLEOTIDE SEQUENCE [LARGE SCALE GENOMIC DNA]</scope>
    <source>
        <strain evidence="3 6">B516</strain>
    </source>
</reference>
<organism evidence="4 5">
    <name type="scientific">Enterococcus casseliflavus</name>
    <name type="common">Enterococcus flavescens</name>
    <dbReference type="NCBI Taxonomy" id="37734"/>
    <lineage>
        <taxon>Bacteria</taxon>
        <taxon>Bacillati</taxon>
        <taxon>Bacillota</taxon>
        <taxon>Bacilli</taxon>
        <taxon>Lactobacillales</taxon>
        <taxon>Enterococcaceae</taxon>
        <taxon>Enterococcus</taxon>
    </lineage>
</organism>
<proteinExistence type="inferred from homology"/>
<comment type="similarity">
    <text evidence="1">Belongs to the asp23 family.</text>
</comment>
<comment type="caution">
    <text evidence="4">The sequence shown here is derived from an EMBL/GenBank/DDBJ whole genome shotgun (WGS) entry which is preliminary data.</text>
</comment>
<dbReference type="PANTHER" id="PTHR34297:SF3">
    <property type="entry name" value="ALKALINE SHOCK PROTEIN 23"/>
    <property type="match status" value="1"/>
</dbReference>
<dbReference type="AlphaFoldDB" id="A0A1L8SFQ2"/>